<evidence type="ECO:0000256" key="6">
    <source>
        <dbReference type="ARBA" id="ARBA00023136"/>
    </source>
</evidence>
<dbReference type="PANTHER" id="PTHR43163:SF6">
    <property type="entry name" value="DIPEPTIDE TRANSPORT SYSTEM PERMEASE PROTEIN DPPB-RELATED"/>
    <property type="match status" value="1"/>
</dbReference>
<dbReference type="Pfam" id="PF00528">
    <property type="entry name" value="BPD_transp_1"/>
    <property type="match status" value="1"/>
</dbReference>
<evidence type="ECO:0000256" key="1">
    <source>
        <dbReference type="ARBA" id="ARBA00004651"/>
    </source>
</evidence>
<comment type="subcellular location">
    <subcellularLocation>
        <location evidence="1 7">Cell membrane</location>
        <topology evidence="1 7">Multi-pass membrane protein</topology>
    </subcellularLocation>
</comment>
<keyword evidence="4 7" id="KW-0812">Transmembrane</keyword>
<dbReference type="InterPro" id="IPR035906">
    <property type="entry name" value="MetI-like_sf"/>
</dbReference>
<dbReference type="InterPro" id="IPR000515">
    <property type="entry name" value="MetI-like"/>
</dbReference>
<dbReference type="PROSITE" id="PS50928">
    <property type="entry name" value="ABC_TM1"/>
    <property type="match status" value="1"/>
</dbReference>
<gene>
    <name evidence="9" type="ORF">O9H85_03165</name>
</gene>
<organism evidence="9 10">
    <name type="scientific">Paenibacillus gyeongsangnamensis</name>
    <dbReference type="NCBI Taxonomy" id="3388067"/>
    <lineage>
        <taxon>Bacteria</taxon>
        <taxon>Bacillati</taxon>
        <taxon>Bacillota</taxon>
        <taxon>Bacilli</taxon>
        <taxon>Bacillales</taxon>
        <taxon>Paenibacillaceae</taxon>
        <taxon>Paenibacillus</taxon>
    </lineage>
</organism>
<name>A0ABT4Q3K2_9BACL</name>
<keyword evidence="2 7" id="KW-0813">Transport</keyword>
<dbReference type="RefSeq" id="WP_269879846.1">
    <property type="nucleotide sequence ID" value="NZ_JAQAGZ010000002.1"/>
</dbReference>
<dbReference type="CDD" id="cd06261">
    <property type="entry name" value="TM_PBP2"/>
    <property type="match status" value="1"/>
</dbReference>
<proteinExistence type="inferred from homology"/>
<evidence type="ECO:0000256" key="4">
    <source>
        <dbReference type="ARBA" id="ARBA00022692"/>
    </source>
</evidence>
<accession>A0ABT4Q3K2</accession>
<keyword evidence="10" id="KW-1185">Reference proteome</keyword>
<protein>
    <submittedName>
        <fullName evidence="9">ABC transporter permease</fullName>
    </submittedName>
</protein>
<feature type="transmembrane region" description="Helical" evidence="7">
    <location>
        <begin position="100"/>
        <end position="121"/>
    </location>
</feature>
<keyword evidence="6 7" id="KW-0472">Membrane</keyword>
<keyword evidence="5 7" id="KW-1133">Transmembrane helix</keyword>
<evidence type="ECO:0000256" key="3">
    <source>
        <dbReference type="ARBA" id="ARBA00022475"/>
    </source>
</evidence>
<dbReference type="InterPro" id="IPR045621">
    <property type="entry name" value="BPD_transp_1_N"/>
</dbReference>
<dbReference type="EMBL" id="JAQAGZ010000002">
    <property type="protein sequence ID" value="MCZ8511451.1"/>
    <property type="molecule type" value="Genomic_DNA"/>
</dbReference>
<evidence type="ECO:0000256" key="5">
    <source>
        <dbReference type="ARBA" id="ARBA00022989"/>
    </source>
</evidence>
<keyword evidence="3" id="KW-1003">Cell membrane</keyword>
<evidence type="ECO:0000259" key="8">
    <source>
        <dbReference type="PROSITE" id="PS50928"/>
    </source>
</evidence>
<comment type="caution">
    <text evidence="9">The sequence shown here is derived from an EMBL/GenBank/DDBJ whole genome shotgun (WGS) entry which is preliminary data.</text>
</comment>
<dbReference type="Gene3D" id="1.10.3720.10">
    <property type="entry name" value="MetI-like"/>
    <property type="match status" value="1"/>
</dbReference>
<feature type="transmembrane region" description="Helical" evidence="7">
    <location>
        <begin position="172"/>
        <end position="191"/>
    </location>
</feature>
<reference evidence="9 10" key="1">
    <citation type="submission" date="2022-12" db="EMBL/GenBank/DDBJ databases">
        <title>Draft genome sequence of Paenibacillus sp. dW9.</title>
        <authorList>
            <person name="Choi E.-W."/>
            <person name="Kim D.-U."/>
        </authorList>
    </citation>
    <scope>NUCLEOTIDE SEQUENCE [LARGE SCALE GENOMIC DNA]</scope>
    <source>
        <strain evidence="10">dW9</strain>
    </source>
</reference>
<feature type="domain" description="ABC transmembrane type-1" evidence="8">
    <location>
        <begin position="94"/>
        <end position="291"/>
    </location>
</feature>
<dbReference type="PANTHER" id="PTHR43163">
    <property type="entry name" value="DIPEPTIDE TRANSPORT SYSTEM PERMEASE PROTEIN DPPB-RELATED"/>
    <property type="match status" value="1"/>
</dbReference>
<evidence type="ECO:0000256" key="7">
    <source>
        <dbReference type="RuleBase" id="RU363032"/>
    </source>
</evidence>
<evidence type="ECO:0000313" key="10">
    <source>
        <dbReference type="Proteomes" id="UP001527882"/>
    </source>
</evidence>
<evidence type="ECO:0000256" key="2">
    <source>
        <dbReference type="ARBA" id="ARBA00022448"/>
    </source>
</evidence>
<sequence>MLSYILRRCFYAIFVLFGVATVVFFITRLTGDPVMIMLPPDASVAQIESLRKQLGFDKPLIEQFGIYLYHLLQFNLGQSLKYGEPTVKLIAERLPATIELATASLLFSLIVAIPAGIISAIKRNSSAEYGIMTLVLIGQSMPVFWVGILLILLFSVELHWFPTGGIGGAKHLVLPAVALGLHLMALVTRLLRSSLIQSVNSDYIRTARAKGLLPRTVIGKHALRNSLLPVVTVVGLEIGALLGGSVVTETIFAWPGVGQLLVQSIYNRDFPLVQGAVILLAGLFVLINLLVDLCYVFIDPRIQYK</sequence>
<dbReference type="Pfam" id="PF19300">
    <property type="entry name" value="BPD_transp_1_N"/>
    <property type="match status" value="1"/>
</dbReference>
<feature type="transmembrane region" description="Helical" evidence="7">
    <location>
        <begin position="227"/>
        <end position="252"/>
    </location>
</feature>
<feature type="transmembrane region" description="Helical" evidence="7">
    <location>
        <begin position="9"/>
        <end position="29"/>
    </location>
</feature>
<feature type="transmembrane region" description="Helical" evidence="7">
    <location>
        <begin position="133"/>
        <end position="160"/>
    </location>
</feature>
<comment type="similarity">
    <text evidence="7">Belongs to the binding-protein-dependent transport system permease family.</text>
</comment>
<dbReference type="Proteomes" id="UP001527882">
    <property type="component" value="Unassembled WGS sequence"/>
</dbReference>
<dbReference type="SUPFAM" id="SSF161098">
    <property type="entry name" value="MetI-like"/>
    <property type="match status" value="1"/>
</dbReference>
<feature type="transmembrane region" description="Helical" evidence="7">
    <location>
        <begin position="272"/>
        <end position="298"/>
    </location>
</feature>
<evidence type="ECO:0000313" key="9">
    <source>
        <dbReference type="EMBL" id="MCZ8511451.1"/>
    </source>
</evidence>